<accession>A0A6A6P1N5</accession>
<organism evidence="2 3">
    <name type="scientific">Lineolata rhizophorae</name>
    <dbReference type="NCBI Taxonomy" id="578093"/>
    <lineage>
        <taxon>Eukaryota</taxon>
        <taxon>Fungi</taxon>
        <taxon>Dikarya</taxon>
        <taxon>Ascomycota</taxon>
        <taxon>Pezizomycotina</taxon>
        <taxon>Dothideomycetes</taxon>
        <taxon>Dothideomycetes incertae sedis</taxon>
        <taxon>Lineolatales</taxon>
        <taxon>Lineolataceae</taxon>
        <taxon>Lineolata</taxon>
    </lineage>
</organism>
<evidence type="ECO:0000256" key="1">
    <source>
        <dbReference type="SAM" id="MobiDB-lite"/>
    </source>
</evidence>
<dbReference type="Proteomes" id="UP000799766">
    <property type="component" value="Unassembled WGS sequence"/>
</dbReference>
<evidence type="ECO:0000313" key="3">
    <source>
        <dbReference type="Proteomes" id="UP000799766"/>
    </source>
</evidence>
<name>A0A6A6P1N5_9PEZI</name>
<gene>
    <name evidence="2" type="ORF">BDY21DRAFT_371304</name>
</gene>
<reference evidence="2" key="1">
    <citation type="journal article" date="2020" name="Stud. Mycol.">
        <title>101 Dothideomycetes genomes: a test case for predicting lifestyles and emergence of pathogens.</title>
        <authorList>
            <person name="Haridas S."/>
            <person name="Albert R."/>
            <person name="Binder M."/>
            <person name="Bloem J."/>
            <person name="Labutti K."/>
            <person name="Salamov A."/>
            <person name="Andreopoulos B."/>
            <person name="Baker S."/>
            <person name="Barry K."/>
            <person name="Bills G."/>
            <person name="Bluhm B."/>
            <person name="Cannon C."/>
            <person name="Castanera R."/>
            <person name="Culley D."/>
            <person name="Daum C."/>
            <person name="Ezra D."/>
            <person name="Gonzalez J."/>
            <person name="Henrissat B."/>
            <person name="Kuo A."/>
            <person name="Liang C."/>
            <person name="Lipzen A."/>
            <person name="Lutzoni F."/>
            <person name="Magnuson J."/>
            <person name="Mondo S."/>
            <person name="Nolan M."/>
            <person name="Ohm R."/>
            <person name="Pangilinan J."/>
            <person name="Park H.-J."/>
            <person name="Ramirez L."/>
            <person name="Alfaro M."/>
            <person name="Sun H."/>
            <person name="Tritt A."/>
            <person name="Yoshinaga Y."/>
            <person name="Zwiers L.-H."/>
            <person name="Turgeon B."/>
            <person name="Goodwin S."/>
            <person name="Spatafora J."/>
            <person name="Crous P."/>
            <person name="Grigoriev I."/>
        </authorList>
    </citation>
    <scope>NUCLEOTIDE SEQUENCE</scope>
    <source>
        <strain evidence="2">ATCC 16933</strain>
    </source>
</reference>
<dbReference type="EMBL" id="MU001679">
    <property type="protein sequence ID" value="KAF2457728.1"/>
    <property type="molecule type" value="Genomic_DNA"/>
</dbReference>
<protein>
    <submittedName>
        <fullName evidence="2">Uncharacterized protein</fullName>
    </submittedName>
</protein>
<proteinExistence type="predicted"/>
<sequence>MAPETRLGRRRFRPLLAAPGSKGLGAQNSPPYLAAGLASWTVPLDLGSAAPPPGLLGGGQGMFDVDLEEASGKSPGGVD</sequence>
<evidence type="ECO:0000313" key="2">
    <source>
        <dbReference type="EMBL" id="KAF2457728.1"/>
    </source>
</evidence>
<dbReference type="AlphaFoldDB" id="A0A6A6P1N5"/>
<keyword evidence="3" id="KW-1185">Reference proteome</keyword>
<feature type="region of interest" description="Disordered" evidence="1">
    <location>
        <begin position="51"/>
        <end position="79"/>
    </location>
</feature>
<feature type="region of interest" description="Disordered" evidence="1">
    <location>
        <begin position="1"/>
        <end position="27"/>
    </location>
</feature>